<reference evidence="2" key="1">
    <citation type="submission" date="2023-06" db="EMBL/GenBank/DDBJ databases">
        <authorList>
            <consortium name="Lawrence Berkeley National Laboratory"/>
            <person name="Ahrendt S."/>
            <person name="Sahu N."/>
            <person name="Indic B."/>
            <person name="Wong-Bajracharya J."/>
            <person name="Merenyi Z."/>
            <person name="Ke H.-M."/>
            <person name="Monk M."/>
            <person name="Kocsube S."/>
            <person name="Drula E."/>
            <person name="Lipzen A."/>
            <person name="Balint B."/>
            <person name="Henrissat B."/>
            <person name="Andreopoulos B."/>
            <person name="Martin F.M."/>
            <person name="Harder C.B."/>
            <person name="Rigling D."/>
            <person name="Ford K.L."/>
            <person name="Foster G.D."/>
            <person name="Pangilinan J."/>
            <person name="Papanicolaou A."/>
            <person name="Barry K."/>
            <person name="LaButti K."/>
            <person name="Viragh M."/>
            <person name="Koriabine M."/>
            <person name="Yan M."/>
            <person name="Riley R."/>
            <person name="Champramary S."/>
            <person name="Plett K.L."/>
            <person name="Tsai I.J."/>
            <person name="Slot J."/>
            <person name="Sipos G."/>
            <person name="Plett J."/>
            <person name="Nagy L.G."/>
            <person name="Grigoriev I.V."/>
        </authorList>
    </citation>
    <scope>NUCLEOTIDE SEQUENCE</scope>
    <source>
        <strain evidence="2">FPL87.14</strain>
    </source>
</reference>
<dbReference type="Proteomes" id="UP001175226">
    <property type="component" value="Unassembled WGS sequence"/>
</dbReference>
<name>A0AA39K4Q9_9AGAR</name>
<gene>
    <name evidence="2" type="ORF">EV421DRAFT_1896258</name>
</gene>
<keyword evidence="1" id="KW-0732">Signal</keyword>
<accession>A0AA39K4Q9</accession>
<organism evidence="2 3">
    <name type="scientific">Armillaria borealis</name>
    <dbReference type="NCBI Taxonomy" id="47425"/>
    <lineage>
        <taxon>Eukaryota</taxon>
        <taxon>Fungi</taxon>
        <taxon>Dikarya</taxon>
        <taxon>Basidiomycota</taxon>
        <taxon>Agaricomycotina</taxon>
        <taxon>Agaricomycetes</taxon>
        <taxon>Agaricomycetidae</taxon>
        <taxon>Agaricales</taxon>
        <taxon>Marasmiineae</taxon>
        <taxon>Physalacriaceae</taxon>
        <taxon>Armillaria</taxon>
    </lineage>
</organism>
<comment type="caution">
    <text evidence="2">The sequence shown here is derived from an EMBL/GenBank/DDBJ whole genome shotgun (WGS) entry which is preliminary data.</text>
</comment>
<evidence type="ECO:0000256" key="1">
    <source>
        <dbReference type="SAM" id="SignalP"/>
    </source>
</evidence>
<sequence length="97" mass="11243">MYSIPELFMVITLLYLSSLLRSSTNPITVNYYLKKPFWSPLRTASKKRLFWPSPPFELRDIEGFIHGDSSDTFGIYPTAVPFRLSSLLSWRDPVIVI</sequence>
<proteinExistence type="predicted"/>
<evidence type="ECO:0000313" key="3">
    <source>
        <dbReference type="Proteomes" id="UP001175226"/>
    </source>
</evidence>
<keyword evidence="3" id="KW-1185">Reference proteome</keyword>
<feature type="chain" id="PRO_5041404942" evidence="1">
    <location>
        <begin position="23"/>
        <end position="97"/>
    </location>
</feature>
<dbReference type="EMBL" id="JAUEPT010000002">
    <property type="protein sequence ID" value="KAK0454332.1"/>
    <property type="molecule type" value="Genomic_DNA"/>
</dbReference>
<evidence type="ECO:0000313" key="2">
    <source>
        <dbReference type="EMBL" id="KAK0454332.1"/>
    </source>
</evidence>
<feature type="signal peptide" evidence="1">
    <location>
        <begin position="1"/>
        <end position="22"/>
    </location>
</feature>
<protein>
    <submittedName>
        <fullName evidence="2">Uncharacterized protein</fullName>
    </submittedName>
</protein>
<dbReference type="AlphaFoldDB" id="A0AA39K4Q9"/>